<dbReference type="PRINTS" id="PR00344">
    <property type="entry name" value="BCTRLSENSOR"/>
</dbReference>
<dbReference type="InterPro" id="IPR014710">
    <property type="entry name" value="RmlC-like_jellyroll"/>
</dbReference>
<comment type="catalytic activity">
    <reaction evidence="1">
        <text>ATP + protein L-histidine = ADP + protein N-phospho-L-histidine.</text>
        <dbReference type="EC" id="2.7.13.3"/>
    </reaction>
</comment>
<keyword evidence="6" id="KW-1185">Reference proteome</keyword>
<evidence type="ECO:0000256" key="1">
    <source>
        <dbReference type="ARBA" id="ARBA00000085"/>
    </source>
</evidence>
<dbReference type="Gene3D" id="3.30.565.10">
    <property type="entry name" value="Histidine kinase-like ATPase, C-terminal domain"/>
    <property type="match status" value="1"/>
</dbReference>
<dbReference type="InterPro" id="IPR018490">
    <property type="entry name" value="cNMP-bd_dom_sf"/>
</dbReference>
<dbReference type="CDD" id="cd00038">
    <property type="entry name" value="CAP_ED"/>
    <property type="match status" value="1"/>
</dbReference>
<reference evidence="5" key="2">
    <citation type="submission" date="2020-09" db="EMBL/GenBank/DDBJ databases">
        <authorList>
            <person name="Sun Q."/>
            <person name="Zhou Y."/>
        </authorList>
    </citation>
    <scope>NUCLEOTIDE SEQUENCE</scope>
    <source>
        <strain evidence="5">CGMCC 1.15447</strain>
    </source>
</reference>
<dbReference type="EC" id="2.7.13.3" evidence="2"/>
<keyword evidence="5" id="KW-0418">Kinase</keyword>
<dbReference type="SMART" id="SM00387">
    <property type="entry name" value="HATPase_c"/>
    <property type="match status" value="1"/>
</dbReference>
<comment type="caution">
    <text evidence="5">The sequence shown here is derived from an EMBL/GenBank/DDBJ whole genome shotgun (WGS) entry which is preliminary data.</text>
</comment>
<keyword evidence="5" id="KW-0808">Transferase</keyword>
<organism evidence="5 6">
    <name type="scientific">Edaphobacter acidisoli</name>
    <dbReference type="NCBI Taxonomy" id="2040573"/>
    <lineage>
        <taxon>Bacteria</taxon>
        <taxon>Pseudomonadati</taxon>
        <taxon>Acidobacteriota</taxon>
        <taxon>Terriglobia</taxon>
        <taxon>Terriglobales</taxon>
        <taxon>Acidobacteriaceae</taxon>
        <taxon>Edaphobacter</taxon>
    </lineage>
</organism>
<dbReference type="PANTHER" id="PTHR43065:SF48">
    <property type="entry name" value="HISTIDINE KINASE"/>
    <property type="match status" value="1"/>
</dbReference>
<gene>
    <name evidence="5" type="ORF">GCM10011507_31220</name>
</gene>
<proteinExistence type="predicted"/>
<dbReference type="Pfam" id="PF00027">
    <property type="entry name" value="cNMP_binding"/>
    <property type="match status" value="1"/>
</dbReference>
<dbReference type="SUPFAM" id="SSF51206">
    <property type="entry name" value="cAMP-binding domain-like"/>
    <property type="match status" value="1"/>
</dbReference>
<dbReference type="InterPro" id="IPR003594">
    <property type="entry name" value="HATPase_dom"/>
</dbReference>
<dbReference type="Gene3D" id="1.10.287.130">
    <property type="match status" value="1"/>
</dbReference>
<feature type="domain" description="Histidine kinase" evidence="4">
    <location>
        <begin position="299"/>
        <end position="485"/>
    </location>
</feature>
<dbReference type="AlphaFoldDB" id="A0A916RZ68"/>
<reference evidence="5" key="1">
    <citation type="journal article" date="2014" name="Int. J. Syst. Evol. Microbiol.">
        <title>Complete genome sequence of Corynebacterium casei LMG S-19264T (=DSM 44701T), isolated from a smear-ripened cheese.</title>
        <authorList>
            <consortium name="US DOE Joint Genome Institute (JGI-PGF)"/>
            <person name="Walter F."/>
            <person name="Albersmeier A."/>
            <person name="Kalinowski J."/>
            <person name="Ruckert C."/>
        </authorList>
    </citation>
    <scope>NUCLEOTIDE SEQUENCE</scope>
    <source>
        <strain evidence="5">CGMCC 1.15447</strain>
    </source>
</reference>
<sequence length="486" mass="53702">MNEQAQAVQNKEAMSEALVEKLRTVPILSSLKDEELRCLEGVEEIRLTKGTTLVHQGESVHNFWILLEGEVQIFWVQPDGRETSVASMPKGAAFGEVPLLANIPCVVNVRAAADSDLLQLSEQGFWNLMTTCPTVRKAILANMGDRFQRMQSVTIQQEKMASLGTLAAGLMHELKNPGSAARRAASQLRQNLMRMHELSRKFKQRDLTIEQKKCMFEMQDLALAEQKPRVMSSLEQSDAEEHLAEWLESVNVENAWKLAPTLVSIGMDEKELTCARAEFPGEMLSDALSWLDAMVSSMQLVGTIEESIGRVTDLVHAVKSYAYEGKGKRQAIDVNESIHATILILAHKMREKELTIEKTFSPDLPPLESDSTGLNQIWTNLLDNAIDAAPQKGKIQVRTWAEKSDANGANPHTELCVMVADNGGGIPAEIQPQIFDQFYTTKPVGVGTGIGLGIVQRIVDQYGGSIHFSSVPGNTEFVVRIPATRQ</sequence>
<dbReference type="Pfam" id="PF02518">
    <property type="entry name" value="HATPase_c"/>
    <property type="match status" value="1"/>
</dbReference>
<dbReference type="EMBL" id="BMJB01000003">
    <property type="protein sequence ID" value="GGA77737.1"/>
    <property type="molecule type" value="Genomic_DNA"/>
</dbReference>
<dbReference type="InterPro" id="IPR000595">
    <property type="entry name" value="cNMP-bd_dom"/>
</dbReference>
<dbReference type="GO" id="GO:0004673">
    <property type="term" value="F:protein histidine kinase activity"/>
    <property type="evidence" value="ECO:0007669"/>
    <property type="project" value="UniProtKB-EC"/>
</dbReference>
<dbReference type="RefSeq" id="WP_188760468.1">
    <property type="nucleotide sequence ID" value="NZ_BMJB01000003.1"/>
</dbReference>
<evidence type="ECO:0000259" key="4">
    <source>
        <dbReference type="PROSITE" id="PS50109"/>
    </source>
</evidence>
<dbReference type="InterPro" id="IPR004358">
    <property type="entry name" value="Sig_transdc_His_kin-like_C"/>
</dbReference>
<evidence type="ECO:0000313" key="5">
    <source>
        <dbReference type="EMBL" id="GGA77737.1"/>
    </source>
</evidence>
<dbReference type="SUPFAM" id="SSF55874">
    <property type="entry name" value="ATPase domain of HSP90 chaperone/DNA topoisomerase II/histidine kinase"/>
    <property type="match status" value="1"/>
</dbReference>
<dbReference type="Gene3D" id="2.60.120.10">
    <property type="entry name" value="Jelly Rolls"/>
    <property type="match status" value="1"/>
</dbReference>
<dbReference type="SMART" id="SM00100">
    <property type="entry name" value="cNMP"/>
    <property type="match status" value="1"/>
</dbReference>
<evidence type="ECO:0000313" key="6">
    <source>
        <dbReference type="Proteomes" id="UP000648801"/>
    </source>
</evidence>
<dbReference type="InterPro" id="IPR036890">
    <property type="entry name" value="HATPase_C_sf"/>
</dbReference>
<dbReference type="PROSITE" id="PS50109">
    <property type="entry name" value="HIS_KIN"/>
    <property type="match status" value="1"/>
</dbReference>
<protein>
    <recommendedName>
        <fullName evidence="2">histidine kinase</fullName>
        <ecNumber evidence="2">2.7.13.3</ecNumber>
    </recommendedName>
</protein>
<accession>A0A916RZ68</accession>
<evidence type="ECO:0000256" key="2">
    <source>
        <dbReference type="ARBA" id="ARBA00012438"/>
    </source>
</evidence>
<name>A0A916RZ68_9BACT</name>
<dbReference type="PANTHER" id="PTHR43065">
    <property type="entry name" value="SENSOR HISTIDINE KINASE"/>
    <property type="match status" value="1"/>
</dbReference>
<evidence type="ECO:0000259" key="3">
    <source>
        <dbReference type="PROSITE" id="PS50042"/>
    </source>
</evidence>
<dbReference type="PROSITE" id="PS50042">
    <property type="entry name" value="CNMP_BINDING_3"/>
    <property type="match status" value="1"/>
</dbReference>
<dbReference type="Proteomes" id="UP000648801">
    <property type="component" value="Unassembled WGS sequence"/>
</dbReference>
<dbReference type="InterPro" id="IPR005467">
    <property type="entry name" value="His_kinase_dom"/>
</dbReference>
<feature type="domain" description="Cyclic nucleotide-binding" evidence="3">
    <location>
        <begin position="39"/>
        <end position="146"/>
    </location>
</feature>